<gene>
    <name evidence="7" type="primary">hisC</name>
    <name evidence="9" type="ORF">FD22_GL001061</name>
</gene>
<dbReference type="eggNOG" id="COG0079">
    <property type="taxonomic scope" value="Bacteria"/>
</dbReference>
<dbReference type="SUPFAM" id="SSF53383">
    <property type="entry name" value="PLP-dependent transferases"/>
    <property type="match status" value="1"/>
</dbReference>
<dbReference type="InterPro" id="IPR015424">
    <property type="entry name" value="PyrdxlP-dep_Trfase"/>
</dbReference>
<evidence type="ECO:0000256" key="7">
    <source>
        <dbReference type="HAMAP-Rule" id="MF_01023"/>
    </source>
</evidence>
<evidence type="ECO:0000313" key="9">
    <source>
        <dbReference type="EMBL" id="KRK16936.1"/>
    </source>
</evidence>
<sequence>MSRGGTAMLKKTVSQLQPYVPETPLPELEKQLGLASVVRLSANENPFGTSPKVQQALQNWDFSNSRYYPDGDAAALRQAVADYVKVAPERLLFGNGLDEVIELVSRTFLETGDEVLELGPTFSEYKLHAQIEDTIVHDVAVQADGIADLTALAAAITPKTKLIWLCNPNNPTGTAVPQTEIAKFMAQVPRTVLVLIDEAYIDFVDKLATYTALPLLDQYDNLMVLRTFSKAYGLANFRVGYAVMPPKLAPSLQSVRLPYNLSAIAQLAAQAALADQAFLQATVTRVRQARQQWECFLQQHGFTFYHSQANFTFFQAPHALKLADYLLHNGFIVRTGLRPDWLRITFGTAEQNEKLQQLILAFYEK</sequence>
<evidence type="ECO:0000256" key="4">
    <source>
        <dbReference type="ARBA" id="ARBA00022679"/>
    </source>
</evidence>
<evidence type="ECO:0000256" key="2">
    <source>
        <dbReference type="ARBA" id="ARBA00011738"/>
    </source>
</evidence>
<dbReference type="Gene3D" id="3.90.1150.10">
    <property type="entry name" value="Aspartate Aminotransferase, domain 1"/>
    <property type="match status" value="1"/>
</dbReference>
<proteinExistence type="inferred from homology"/>
<dbReference type="EMBL" id="AZCN01000027">
    <property type="protein sequence ID" value="KRK16936.1"/>
    <property type="molecule type" value="Genomic_DNA"/>
</dbReference>
<dbReference type="EC" id="2.6.1.9" evidence="7"/>
<dbReference type="CDD" id="cd00609">
    <property type="entry name" value="AAT_like"/>
    <property type="match status" value="1"/>
</dbReference>
<dbReference type="GO" id="GO:0004400">
    <property type="term" value="F:histidinol-phosphate transaminase activity"/>
    <property type="evidence" value="ECO:0007669"/>
    <property type="project" value="UniProtKB-UniRule"/>
</dbReference>
<dbReference type="Proteomes" id="UP000051181">
    <property type="component" value="Unassembled WGS sequence"/>
</dbReference>
<organism evidence="9 10">
    <name type="scientific">Loigolactobacillus coryniformis subsp. coryniformis KCTC 3167 = DSM 20001</name>
    <dbReference type="NCBI Taxonomy" id="913848"/>
    <lineage>
        <taxon>Bacteria</taxon>
        <taxon>Bacillati</taxon>
        <taxon>Bacillota</taxon>
        <taxon>Bacilli</taxon>
        <taxon>Lactobacillales</taxon>
        <taxon>Lactobacillaceae</taxon>
        <taxon>Loigolactobacillus</taxon>
    </lineage>
</organism>
<dbReference type="NCBIfam" id="TIGR01141">
    <property type="entry name" value="hisC"/>
    <property type="match status" value="1"/>
</dbReference>
<reference evidence="9 10" key="1">
    <citation type="journal article" date="2015" name="Genome Announc.">
        <title>Expanding the biotechnology potential of lactobacilli through comparative genomics of 213 strains and associated genera.</title>
        <authorList>
            <person name="Sun Z."/>
            <person name="Harris H.M."/>
            <person name="McCann A."/>
            <person name="Guo C."/>
            <person name="Argimon S."/>
            <person name="Zhang W."/>
            <person name="Yang X."/>
            <person name="Jeffery I.B."/>
            <person name="Cooney J.C."/>
            <person name="Kagawa T.F."/>
            <person name="Liu W."/>
            <person name="Song Y."/>
            <person name="Salvetti E."/>
            <person name="Wrobel A."/>
            <person name="Rasinkangas P."/>
            <person name="Parkhill J."/>
            <person name="Rea M.C."/>
            <person name="O'Sullivan O."/>
            <person name="Ritari J."/>
            <person name="Douillard F.P."/>
            <person name="Paul Ross R."/>
            <person name="Yang R."/>
            <person name="Briner A.E."/>
            <person name="Felis G.E."/>
            <person name="de Vos W.M."/>
            <person name="Barrangou R."/>
            <person name="Klaenhammer T.R."/>
            <person name="Caufield P.W."/>
            <person name="Cui Y."/>
            <person name="Zhang H."/>
            <person name="O'Toole P.W."/>
        </authorList>
    </citation>
    <scope>NUCLEOTIDE SEQUENCE [LARGE SCALE GENOMIC DNA]</scope>
    <source>
        <strain evidence="9 10">DSM 20001</strain>
    </source>
</reference>
<dbReference type="GO" id="GO:0000105">
    <property type="term" value="P:L-histidine biosynthetic process"/>
    <property type="evidence" value="ECO:0007669"/>
    <property type="project" value="UniProtKB-UniRule"/>
</dbReference>
<dbReference type="PANTHER" id="PTHR43643:SF3">
    <property type="entry name" value="HISTIDINOL-PHOSPHATE AMINOTRANSFERASE"/>
    <property type="match status" value="1"/>
</dbReference>
<dbReference type="PANTHER" id="PTHR43643">
    <property type="entry name" value="HISTIDINOL-PHOSPHATE AMINOTRANSFERASE 2"/>
    <property type="match status" value="1"/>
</dbReference>
<comment type="cofactor">
    <cofactor evidence="1 7">
        <name>pyridoxal 5'-phosphate</name>
        <dbReference type="ChEBI" id="CHEBI:597326"/>
    </cofactor>
</comment>
<dbReference type="InterPro" id="IPR004839">
    <property type="entry name" value="Aminotransferase_I/II_large"/>
</dbReference>
<accession>A0A0R1F524</accession>
<dbReference type="InterPro" id="IPR015422">
    <property type="entry name" value="PyrdxlP-dep_Trfase_small"/>
</dbReference>
<dbReference type="InterPro" id="IPR005861">
    <property type="entry name" value="HisP_aminotrans"/>
</dbReference>
<keyword evidence="6 7" id="KW-0368">Histidine biosynthesis</keyword>
<dbReference type="Pfam" id="PF00155">
    <property type="entry name" value="Aminotran_1_2"/>
    <property type="match status" value="1"/>
</dbReference>
<dbReference type="PATRIC" id="fig|913848.6.peg.1093"/>
<comment type="catalytic activity">
    <reaction evidence="7">
        <text>L-histidinol phosphate + 2-oxoglutarate = 3-(imidazol-4-yl)-2-oxopropyl phosphate + L-glutamate</text>
        <dbReference type="Rhea" id="RHEA:23744"/>
        <dbReference type="ChEBI" id="CHEBI:16810"/>
        <dbReference type="ChEBI" id="CHEBI:29985"/>
        <dbReference type="ChEBI" id="CHEBI:57766"/>
        <dbReference type="ChEBI" id="CHEBI:57980"/>
        <dbReference type="EC" id="2.6.1.9"/>
    </reaction>
</comment>
<evidence type="ECO:0000256" key="5">
    <source>
        <dbReference type="ARBA" id="ARBA00022898"/>
    </source>
</evidence>
<keyword evidence="7" id="KW-0028">Amino-acid biosynthesis</keyword>
<comment type="pathway">
    <text evidence="7">Amino-acid biosynthesis; L-histidine biosynthesis; L-histidine from 5-phospho-alpha-D-ribose 1-diphosphate: step 7/9.</text>
</comment>
<feature type="modified residue" description="N6-(pyridoxal phosphate)lysine" evidence="7">
    <location>
        <position position="230"/>
    </location>
</feature>
<evidence type="ECO:0000313" key="10">
    <source>
        <dbReference type="Proteomes" id="UP000051181"/>
    </source>
</evidence>
<dbReference type="HAMAP" id="MF_01023">
    <property type="entry name" value="HisC_aminotrans_2"/>
    <property type="match status" value="1"/>
</dbReference>
<comment type="caution">
    <text evidence="9">The sequence shown here is derived from an EMBL/GenBank/DDBJ whole genome shotgun (WGS) entry which is preliminary data.</text>
</comment>
<keyword evidence="4 7" id="KW-0808">Transferase</keyword>
<comment type="similarity">
    <text evidence="7">Belongs to the class-II pyridoxal-phosphate-dependent aminotransferase family. Histidinol-phosphate aminotransferase subfamily.</text>
</comment>
<comment type="subunit">
    <text evidence="2 7">Homodimer.</text>
</comment>
<dbReference type="Gene3D" id="3.40.640.10">
    <property type="entry name" value="Type I PLP-dependent aspartate aminotransferase-like (Major domain)"/>
    <property type="match status" value="1"/>
</dbReference>
<dbReference type="InterPro" id="IPR050106">
    <property type="entry name" value="HistidinolP_aminotransfase"/>
</dbReference>
<evidence type="ECO:0000256" key="3">
    <source>
        <dbReference type="ARBA" id="ARBA00022576"/>
    </source>
</evidence>
<protein>
    <recommendedName>
        <fullName evidence="7">Histidinol-phosphate aminotransferase</fullName>
        <ecNumber evidence="7">2.6.1.9</ecNumber>
    </recommendedName>
    <alternativeName>
        <fullName evidence="7">Imidazole acetol-phosphate transaminase</fullName>
    </alternativeName>
</protein>
<evidence type="ECO:0000256" key="6">
    <source>
        <dbReference type="ARBA" id="ARBA00023102"/>
    </source>
</evidence>
<keyword evidence="5 7" id="KW-0663">Pyridoxal phosphate</keyword>
<name>A0A0R1F524_9LACO</name>
<feature type="domain" description="Aminotransferase class I/classII large" evidence="8">
    <location>
        <begin position="37"/>
        <end position="355"/>
    </location>
</feature>
<evidence type="ECO:0000256" key="1">
    <source>
        <dbReference type="ARBA" id="ARBA00001933"/>
    </source>
</evidence>
<dbReference type="GO" id="GO:0030170">
    <property type="term" value="F:pyridoxal phosphate binding"/>
    <property type="evidence" value="ECO:0007669"/>
    <property type="project" value="InterPro"/>
</dbReference>
<dbReference type="AlphaFoldDB" id="A0A0R1F524"/>
<dbReference type="InterPro" id="IPR015421">
    <property type="entry name" value="PyrdxlP-dep_Trfase_major"/>
</dbReference>
<evidence type="ECO:0000259" key="8">
    <source>
        <dbReference type="Pfam" id="PF00155"/>
    </source>
</evidence>
<keyword evidence="3 7" id="KW-0032">Aminotransferase</keyword>
<dbReference type="UniPathway" id="UPA00031">
    <property type="reaction ID" value="UER00012"/>
</dbReference>